<dbReference type="InterPro" id="IPR000477">
    <property type="entry name" value="RT_dom"/>
</dbReference>
<dbReference type="Pfam" id="PF00078">
    <property type="entry name" value="RVT_1"/>
    <property type="match status" value="1"/>
</dbReference>
<dbReference type="PROSITE" id="PS50878">
    <property type="entry name" value="RT_POL"/>
    <property type="match status" value="1"/>
</dbReference>
<protein>
    <submittedName>
        <fullName evidence="2">Group II intron-encoded protein LtrA</fullName>
    </submittedName>
</protein>
<dbReference type="PANTHER" id="PTHR34047:SF8">
    <property type="entry name" value="PROTEIN YKFC"/>
    <property type="match status" value="1"/>
</dbReference>
<dbReference type="Gene3D" id="3.30.70.270">
    <property type="match status" value="1"/>
</dbReference>
<evidence type="ECO:0000259" key="1">
    <source>
        <dbReference type="PROSITE" id="PS50878"/>
    </source>
</evidence>
<dbReference type="InterPro" id="IPR043502">
    <property type="entry name" value="DNA/RNA_pol_sf"/>
</dbReference>
<evidence type="ECO:0000313" key="3">
    <source>
        <dbReference type="Proteomes" id="UP000245702"/>
    </source>
</evidence>
<reference evidence="2 3" key="1">
    <citation type="submission" date="2016-01" db="EMBL/GenBank/DDBJ databases">
        <authorList>
            <person name="Brown R."/>
        </authorList>
    </citation>
    <scope>NUCLEOTIDE SEQUENCE [LARGE SCALE GENOMIC DNA]</scope>
    <source>
        <strain evidence="2">Sporomusa sphaeroides DSM 2875</strain>
    </source>
</reference>
<organism evidence="2 3">
    <name type="scientific">Sporomusa sphaeroides DSM 2875</name>
    <dbReference type="NCBI Taxonomy" id="1337886"/>
    <lineage>
        <taxon>Bacteria</taxon>
        <taxon>Bacillati</taxon>
        <taxon>Bacillota</taxon>
        <taxon>Negativicutes</taxon>
        <taxon>Selenomonadales</taxon>
        <taxon>Sporomusaceae</taxon>
        <taxon>Sporomusa</taxon>
    </lineage>
</organism>
<proteinExistence type="predicted"/>
<dbReference type="InterPro" id="IPR030931">
    <property type="entry name" value="Group_II_RT_mat"/>
</dbReference>
<sequence>MLRKQKTAKAGYRYEGMLETESNNGARSIVSLEPADKDGAYSLLEEILHRDNLNAAYLRVKRNGGAPGIDGMAVEEMLPYLKEHKEELLASIRGGWYKPKPVRRVEIPKPDGGKRKLGVPTVIDRMIQQAIAQVLEPIFEPLFSKSSYGFRPGRNAHQAIKKTKEYYKEGYIKVVDIDLASYFDTVNHDILIDRIREEVKDEQVIKLIRKFLKSGVMVNGLVSPTREGTPQGGNLSPLLSNIYLTAFDRMLESRGHRFVRYADDCNIYVKSQRAAERVMTSCTNYLEKKLKLKVNQEKSKAGSPLRLKFLGFSLYKTGKRVGIRPHAKPIEKFKNKIRQLTSRKQAKPISLILNKMRKYTIGWLGYYSIAEMSSKIKSLNEWIRRRIRQIFWKQWKKPSARFDNLKRLGIPKRKAREWAYSRLGYWRIADSWILHRSLTNEYLASIGYDDIAKRYEVMHSNY</sequence>
<dbReference type="EMBL" id="FCOW01000007">
    <property type="protein sequence ID" value="CVK19085.1"/>
    <property type="molecule type" value="Genomic_DNA"/>
</dbReference>
<dbReference type="InterPro" id="IPR043128">
    <property type="entry name" value="Rev_trsase/Diguanyl_cyclase"/>
</dbReference>
<dbReference type="SUPFAM" id="SSF56672">
    <property type="entry name" value="DNA/RNA polymerases"/>
    <property type="match status" value="1"/>
</dbReference>
<dbReference type="CDD" id="cd01651">
    <property type="entry name" value="RT_G2_intron"/>
    <property type="match status" value="1"/>
</dbReference>
<dbReference type="Proteomes" id="UP000245702">
    <property type="component" value="Unassembled WGS sequence"/>
</dbReference>
<keyword evidence="3" id="KW-1185">Reference proteome</keyword>
<dbReference type="PANTHER" id="PTHR34047">
    <property type="entry name" value="NUCLEAR INTRON MATURASE 1, MITOCHONDRIAL-RELATED"/>
    <property type="match status" value="1"/>
</dbReference>
<feature type="domain" description="Reverse transcriptase" evidence="1">
    <location>
        <begin position="88"/>
        <end position="314"/>
    </location>
</feature>
<dbReference type="NCBIfam" id="TIGR04416">
    <property type="entry name" value="group_II_RT_mat"/>
    <property type="match status" value="1"/>
</dbReference>
<gene>
    <name evidence="2" type="primary">ltrA_3</name>
    <name evidence="2" type="ORF">SSPH_01731</name>
</gene>
<dbReference type="InterPro" id="IPR051083">
    <property type="entry name" value="GrpII_Intron_Splice-Mob/Def"/>
</dbReference>
<name>A0ABM9W579_9FIRM</name>
<dbReference type="InterPro" id="IPR013597">
    <property type="entry name" value="Mat_intron_G2"/>
</dbReference>
<evidence type="ECO:0000313" key="2">
    <source>
        <dbReference type="EMBL" id="CVK19085.1"/>
    </source>
</evidence>
<dbReference type="Pfam" id="PF08388">
    <property type="entry name" value="GIIM"/>
    <property type="match status" value="1"/>
</dbReference>
<comment type="caution">
    <text evidence="2">The sequence shown here is derived from an EMBL/GenBank/DDBJ whole genome shotgun (WGS) entry which is preliminary data.</text>
</comment>
<dbReference type="RefSeq" id="WP_075752132.1">
    <property type="nucleotide sequence ID" value="NZ_CP146991.1"/>
</dbReference>
<accession>A0ABM9W579</accession>